<gene>
    <name evidence="3" type="ORF">ASU35_03785</name>
</gene>
<dbReference type="STRING" id="290052.ASU35_03785"/>
<accession>A0A0V8QBF7</accession>
<organism evidence="3 4">
    <name type="scientific">Acetivibrio ethanolgignens</name>
    <dbReference type="NCBI Taxonomy" id="290052"/>
    <lineage>
        <taxon>Bacteria</taxon>
        <taxon>Bacillati</taxon>
        <taxon>Bacillota</taxon>
        <taxon>Clostridia</taxon>
        <taxon>Eubacteriales</taxon>
        <taxon>Oscillospiraceae</taxon>
        <taxon>Acetivibrio</taxon>
    </lineage>
</organism>
<dbReference type="OrthoDB" id="7616949at2"/>
<keyword evidence="1" id="KW-1133">Transmembrane helix</keyword>
<evidence type="ECO:0000313" key="4">
    <source>
        <dbReference type="Proteomes" id="UP000054874"/>
    </source>
</evidence>
<dbReference type="AlphaFoldDB" id="A0A0V8QBF7"/>
<evidence type="ECO:0000259" key="2">
    <source>
        <dbReference type="Pfam" id="PF03372"/>
    </source>
</evidence>
<reference evidence="3 4" key="1">
    <citation type="submission" date="2015-11" db="EMBL/GenBank/DDBJ databases">
        <title>Butyribacter intestini gen. nov., sp. nov., a butyric acid-producing bacterium of the family Lachnospiraceae isolated from the human faeces.</title>
        <authorList>
            <person name="Zou Y."/>
            <person name="Xue W."/>
            <person name="Luo G."/>
            <person name="Lv M."/>
        </authorList>
    </citation>
    <scope>NUCLEOTIDE SEQUENCE [LARGE SCALE GENOMIC DNA]</scope>
    <source>
        <strain evidence="3 4">ACET-33324</strain>
    </source>
</reference>
<dbReference type="GO" id="GO:0003824">
    <property type="term" value="F:catalytic activity"/>
    <property type="evidence" value="ECO:0007669"/>
    <property type="project" value="InterPro"/>
</dbReference>
<evidence type="ECO:0000313" key="3">
    <source>
        <dbReference type="EMBL" id="KSV57844.1"/>
    </source>
</evidence>
<keyword evidence="1" id="KW-0812">Transmembrane</keyword>
<proteinExistence type="predicted"/>
<dbReference type="InterPro" id="IPR036691">
    <property type="entry name" value="Endo/exonu/phosph_ase_sf"/>
</dbReference>
<name>A0A0V8QBF7_9FIRM</name>
<feature type="transmembrane region" description="Helical" evidence="1">
    <location>
        <begin position="7"/>
        <end position="28"/>
    </location>
</feature>
<feature type="domain" description="Endonuclease/exonuclease/phosphatase" evidence="2">
    <location>
        <begin position="92"/>
        <end position="345"/>
    </location>
</feature>
<keyword evidence="4" id="KW-1185">Reference proteome</keyword>
<keyword evidence="1" id="KW-0472">Membrane</keyword>
<dbReference type="InterPro" id="IPR005135">
    <property type="entry name" value="Endo/exonuclease/phosphatase"/>
</dbReference>
<dbReference type="SUPFAM" id="SSF56219">
    <property type="entry name" value="DNase I-like"/>
    <property type="match status" value="1"/>
</dbReference>
<dbReference type="EMBL" id="LNAM01000197">
    <property type="protein sequence ID" value="KSV57844.1"/>
    <property type="molecule type" value="Genomic_DNA"/>
</dbReference>
<evidence type="ECO:0000256" key="1">
    <source>
        <dbReference type="SAM" id="Phobius"/>
    </source>
</evidence>
<dbReference type="Proteomes" id="UP000054874">
    <property type="component" value="Unassembled WGS sequence"/>
</dbReference>
<dbReference type="RefSeq" id="WP_058353899.1">
    <property type="nucleotide sequence ID" value="NZ_CABMMD010000197.1"/>
</dbReference>
<dbReference type="Pfam" id="PF03372">
    <property type="entry name" value="Exo_endo_phos"/>
    <property type="match status" value="1"/>
</dbReference>
<dbReference type="Gene3D" id="3.60.10.10">
    <property type="entry name" value="Endonuclease/exonuclease/phosphatase"/>
    <property type="match status" value="1"/>
</dbReference>
<sequence>MKRVGKIIVGIILAVVLLMAIGILYLTLTEYKPEEIEELETSGNVEKEISLEDGLSAVIYNIGYGANDKYSDFFMDGGTRVLGESKETVQTNMEGNLQILRTLGADVAMLQEVDQDSKRSYGINEVEILEKEFRGEMSKTFANNYLCKYVPYPLPVTMGRVDSGLVTLNAYRVTEAKRYQLPCPFSWPVRLGQLKRGLLVQRMPIAGSDKEVVIVNVHLEAYDSGEGKIEQTKVLTELLLSEYEKGNYVIAGGDFNQCLPGVDMERYPIMNERYFVPGRIEEDILPEGWSYAVDNEVPSSRLLDQPYDPTDENTQYYILDGFIVSPNVIVKRISTIDAGFAYSDHNPVYLEVEFKNES</sequence>
<comment type="caution">
    <text evidence="3">The sequence shown here is derived from an EMBL/GenBank/DDBJ whole genome shotgun (WGS) entry which is preliminary data.</text>
</comment>
<protein>
    <recommendedName>
        <fullName evidence="2">Endonuclease/exonuclease/phosphatase domain-containing protein</fullName>
    </recommendedName>
</protein>